<name>A0ABS5ZXR8_9PROT</name>
<dbReference type="SUPFAM" id="SSF53474">
    <property type="entry name" value="alpha/beta-Hydrolases"/>
    <property type="match status" value="1"/>
</dbReference>
<evidence type="ECO:0000313" key="2">
    <source>
        <dbReference type="Proteomes" id="UP000755654"/>
    </source>
</evidence>
<keyword evidence="2" id="KW-1185">Reference proteome</keyword>
<sequence length="328" mass="35077">MVNIAQRLDNLVKQLPASSASSTCSITTAAQKLANEMTDALISNDVYNNSAQAYLPSFVQRIPNNDTSALAVLGINQPGLLSHPASGFYASVYYDKYTHKYIVANRGTSPTYFHGIPTFLDYTTDVRQALGYPTRQYNIDAYKLAKALTNGHNVVFTGHSLGGGLAALEARITGDPAVTFDSAGVSTSTLEATGASDPATIVNLEVNGQLLGQVQGHSLRSDFSCMLQNEPSITKAFLYAIALDSSVRYGQAMKSTTILPRSLGQQVVLPLTTWSPTALDSETATTPTTGTCLANIEEEALVYHKADKVVHALNYEVTQLICPKGKSS</sequence>
<comment type="caution">
    <text evidence="1">The sequence shown here is derived from an EMBL/GenBank/DDBJ whole genome shotgun (WGS) entry which is preliminary data.</text>
</comment>
<dbReference type="Gene3D" id="3.40.50.1820">
    <property type="entry name" value="alpha/beta hydrolase"/>
    <property type="match status" value="1"/>
</dbReference>
<reference evidence="1 2" key="1">
    <citation type="journal article" date="2021" name="ISME J.">
        <title>Genomic evolution of the class Acidithiobacillia: deep-branching Proteobacteria living in extreme acidic conditions.</title>
        <authorList>
            <person name="Moya-Beltran A."/>
            <person name="Beard S."/>
            <person name="Rojas-Villalobos C."/>
            <person name="Issotta F."/>
            <person name="Gallardo Y."/>
            <person name="Ulloa R."/>
            <person name="Giaveno A."/>
            <person name="Degli Esposti M."/>
            <person name="Johnson D.B."/>
            <person name="Quatrini R."/>
        </authorList>
    </citation>
    <scope>NUCLEOTIDE SEQUENCE [LARGE SCALE GENOMIC DNA]</scope>
    <source>
        <strain evidence="1 2">RW2</strain>
    </source>
</reference>
<dbReference type="InterPro" id="IPR029058">
    <property type="entry name" value="AB_hydrolase_fold"/>
</dbReference>
<accession>A0ABS5ZXR8</accession>
<dbReference type="RefSeq" id="WP_215883686.1">
    <property type="nucleotide sequence ID" value="NZ_JAAOMP010000085.1"/>
</dbReference>
<evidence type="ECO:0008006" key="3">
    <source>
        <dbReference type="Google" id="ProtNLM"/>
    </source>
</evidence>
<proteinExistence type="predicted"/>
<evidence type="ECO:0000313" key="1">
    <source>
        <dbReference type="EMBL" id="MBU2760031.1"/>
    </source>
</evidence>
<organism evidence="1 2">
    <name type="scientific">Acidithiobacillus sulfurivorans</name>
    <dbReference type="NCBI Taxonomy" id="1958756"/>
    <lineage>
        <taxon>Bacteria</taxon>
        <taxon>Pseudomonadati</taxon>
        <taxon>Pseudomonadota</taxon>
        <taxon>Acidithiobacillia</taxon>
        <taxon>Acidithiobacillales</taxon>
        <taxon>Acidithiobacillaceae</taxon>
        <taxon>Acidithiobacillus</taxon>
    </lineage>
</organism>
<gene>
    <name evidence="1" type="ORF">HAP95_07685</name>
</gene>
<dbReference type="Pfam" id="PF26363">
    <property type="entry name" value="Phospholipase-like"/>
    <property type="match status" value="1"/>
</dbReference>
<dbReference type="EMBL" id="JAAOMP010000085">
    <property type="protein sequence ID" value="MBU2760031.1"/>
    <property type="molecule type" value="Genomic_DNA"/>
</dbReference>
<protein>
    <recommendedName>
        <fullName evidence="3">DUF2974 domain-containing protein</fullName>
    </recommendedName>
</protein>
<dbReference type="Proteomes" id="UP000755654">
    <property type="component" value="Unassembled WGS sequence"/>
</dbReference>